<protein>
    <submittedName>
        <fullName evidence="1">Uncharacterized protein</fullName>
    </submittedName>
</protein>
<dbReference type="Proteomes" id="UP000005239">
    <property type="component" value="Unassembled WGS sequence"/>
</dbReference>
<keyword evidence="2" id="KW-1185">Reference proteome</keyword>
<dbReference type="EnsemblMetazoa" id="PPA45645.1">
    <property type="protein sequence ID" value="PPA45645.1"/>
    <property type="gene ID" value="WBGene00284014"/>
</dbReference>
<accession>A0A8R1V3Q7</accession>
<evidence type="ECO:0000313" key="2">
    <source>
        <dbReference type="Proteomes" id="UP000005239"/>
    </source>
</evidence>
<reference evidence="2" key="1">
    <citation type="journal article" date="2008" name="Nat. Genet.">
        <title>The Pristionchus pacificus genome provides a unique perspective on nematode lifestyle and parasitism.</title>
        <authorList>
            <person name="Dieterich C."/>
            <person name="Clifton S.W."/>
            <person name="Schuster L.N."/>
            <person name="Chinwalla A."/>
            <person name="Delehaunty K."/>
            <person name="Dinkelacker I."/>
            <person name="Fulton L."/>
            <person name="Fulton R."/>
            <person name="Godfrey J."/>
            <person name="Minx P."/>
            <person name="Mitreva M."/>
            <person name="Roeseler W."/>
            <person name="Tian H."/>
            <person name="Witte H."/>
            <person name="Yang S.P."/>
            <person name="Wilson R.K."/>
            <person name="Sommer R.J."/>
        </authorList>
    </citation>
    <scope>NUCLEOTIDE SEQUENCE [LARGE SCALE GENOMIC DNA]</scope>
    <source>
        <strain evidence="2">PS312</strain>
    </source>
</reference>
<accession>A0A2A6CL84</accession>
<name>A0A2A6CL84_PRIPA</name>
<organism evidence="1 2">
    <name type="scientific">Pristionchus pacificus</name>
    <name type="common">Parasitic nematode worm</name>
    <dbReference type="NCBI Taxonomy" id="54126"/>
    <lineage>
        <taxon>Eukaryota</taxon>
        <taxon>Metazoa</taxon>
        <taxon>Ecdysozoa</taxon>
        <taxon>Nematoda</taxon>
        <taxon>Chromadorea</taxon>
        <taxon>Rhabditida</taxon>
        <taxon>Rhabditina</taxon>
        <taxon>Diplogasteromorpha</taxon>
        <taxon>Diplogasteroidea</taxon>
        <taxon>Neodiplogasteridae</taxon>
        <taxon>Pristionchus</taxon>
    </lineage>
</organism>
<evidence type="ECO:0000313" key="1">
    <source>
        <dbReference type="EnsemblMetazoa" id="PPA45645.1"/>
    </source>
</evidence>
<reference evidence="1" key="2">
    <citation type="submission" date="2022-06" db="UniProtKB">
        <authorList>
            <consortium name="EnsemblMetazoa"/>
        </authorList>
    </citation>
    <scope>IDENTIFICATION</scope>
    <source>
        <strain evidence="1">PS312</strain>
    </source>
</reference>
<gene>
    <name evidence="1" type="primary">WBGene00284014</name>
</gene>
<sequence length="62" mass="6637">MAQLNNGLHHSDLLPPSRQPRPVLNADGSLLRSLPGVTEVVCIGDDIWRSVGPYVMCNAASP</sequence>
<dbReference type="AlphaFoldDB" id="A0A2A6CL84"/>
<proteinExistence type="predicted"/>